<protein>
    <submittedName>
        <fullName evidence="2">Uncharacterized phage-associated protein</fullName>
    </submittedName>
</protein>
<keyword evidence="3" id="KW-1185">Reference proteome</keyword>
<evidence type="ECO:0000313" key="3">
    <source>
        <dbReference type="Proteomes" id="UP000254575"/>
    </source>
</evidence>
<name>A0A380MYJ7_9GAMM</name>
<dbReference type="OrthoDB" id="9799173at2"/>
<dbReference type="InterPro" id="IPR025272">
    <property type="entry name" value="SocA_Panacea"/>
</dbReference>
<accession>A0A380MYJ7</accession>
<evidence type="ECO:0000313" key="2">
    <source>
        <dbReference type="EMBL" id="SUO97650.1"/>
    </source>
</evidence>
<dbReference type="Pfam" id="PF13274">
    <property type="entry name" value="SocA_Panacea"/>
    <property type="match status" value="1"/>
</dbReference>
<proteinExistence type="predicted"/>
<feature type="domain" description="Antitoxin SocA-like Panacea" evidence="1">
    <location>
        <begin position="31"/>
        <end position="125"/>
    </location>
</feature>
<organism evidence="2 3">
    <name type="scientific">Suttonella indologenes</name>
    <dbReference type="NCBI Taxonomy" id="13276"/>
    <lineage>
        <taxon>Bacteria</taxon>
        <taxon>Pseudomonadati</taxon>
        <taxon>Pseudomonadota</taxon>
        <taxon>Gammaproteobacteria</taxon>
        <taxon>Cardiobacteriales</taxon>
        <taxon>Cardiobacteriaceae</taxon>
        <taxon>Suttonella</taxon>
    </lineage>
</organism>
<sequence>MSYPVYHAVDVADALVRLSLAEKKPLTNMKIQKLTYIVYGYWLGFTNFQLFQDTVEAWQYGPVIPELYYRLARYGANFIQEPILKESSIPESSEAYELIQAVYNKYKNLTAGQLVHLTHLPNTPWSNTWSVRQKGIISPDEIRDYYQKVMLAQ</sequence>
<dbReference type="Proteomes" id="UP000254575">
    <property type="component" value="Unassembled WGS sequence"/>
</dbReference>
<dbReference type="AlphaFoldDB" id="A0A380MYJ7"/>
<gene>
    <name evidence="2" type="ORF">NCTC10717_01553</name>
</gene>
<reference evidence="2 3" key="1">
    <citation type="submission" date="2018-06" db="EMBL/GenBank/DDBJ databases">
        <authorList>
            <consortium name="Pathogen Informatics"/>
            <person name="Doyle S."/>
        </authorList>
    </citation>
    <scope>NUCLEOTIDE SEQUENCE [LARGE SCALE GENOMIC DNA]</scope>
    <source>
        <strain evidence="2 3">NCTC10717</strain>
    </source>
</reference>
<dbReference type="EMBL" id="UHIA01000004">
    <property type="protein sequence ID" value="SUO97650.1"/>
    <property type="molecule type" value="Genomic_DNA"/>
</dbReference>
<dbReference type="RefSeq" id="WP_115218720.1">
    <property type="nucleotide sequence ID" value="NZ_UHIA01000004.1"/>
</dbReference>
<evidence type="ECO:0000259" key="1">
    <source>
        <dbReference type="Pfam" id="PF13274"/>
    </source>
</evidence>